<dbReference type="GO" id="GO:0005794">
    <property type="term" value="C:Golgi apparatus"/>
    <property type="evidence" value="ECO:0007669"/>
    <property type="project" value="TreeGrafter"/>
</dbReference>
<evidence type="ECO:0000256" key="6">
    <source>
        <dbReference type="ARBA" id="ARBA00023315"/>
    </source>
</evidence>
<evidence type="ECO:0000256" key="7">
    <source>
        <dbReference type="RuleBase" id="RU079119"/>
    </source>
</evidence>
<feature type="transmembrane region" description="Helical" evidence="7">
    <location>
        <begin position="177"/>
        <end position="197"/>
    </location>
</feature>
<reference evidence="9 10" key="1">
    <citation type="submission" date="2017-06" db="EMBL/GenBank/DDBJ databases">
        <title>A platform for efficient transgenesis in Macrostomum lignano, a flatworm model organism for stem cell research.</title>
        <authorList>
            <person name="Berezikov E."/>
        </authorList>
    </citation>
    <scope>NUCLEOTIDE SEQUENCE [LARGE SCALE GENOMIC DNA]</scope>
    <source>
        <strain evidence="9">DV1</strain>
        <tissue evidence="9">Whole organism</tissue>
    </source>
</reference>
<accession>A0A267GWI7</accession>
<dbReference type="AlphaFoldDB" id="A0A267GWI7"/>
<dbReference type="Proteomes" id="UP000215902">
    <property type="component" value="Unassembled WGS sequence"/>
</dbReference>
<dbReference type="EMBL" id="NIVC01000111">
    <property type="protein sequence ID" value="PAA90393.1"/>
    <property type="molecule type" value="Genomic_DNA"/>
</dbReference>
<dbReference type="GO" id="GO:0019706">
    <property type="term" value="F:protein-cysteine S-palmitoyltransferase activity"/>
    <property type="evidence" value="ECO:0007669"/>
    <property type="project" value="UniProtKB-EC"/>
</dbReference>
<dbReference type="OrthoDB" id="302728at2759"/>
<proteinExistence type="inferred from homology"/>
<feature type="domain" description="Palmitoyltransferase DHHC" evidence="8">
    <location>
        <begin position="103"/>
        <end position="242"/>
    </location>
</feature>
<keyword evidence="3 7" id="KW-0812">Transmembrane</keyword>
<comment type="similarity">
    <text evidence="7">Belongs to the DHHC palmitoyltransferase family.</text>
</comment>
<gene>
    <name evidence="9" type="ORF">BOX15_Mlig023139g1</name>
</gene>
<comment type="subcellular location">
    <subcellularLocation>
        <location evidence="1">Membrane</location>
        <topology evidence="1">Multi-pass membrane protein</topology>
    </subcellularLocation>
</comment>
<keyword evidence="4 7" id="KW-1133">Transmembrane helix</keyword>
<dbReference type="PANTHER" id="PTHR22883">
    <property type="entry name" value="ZINC FINGER DHHC DOMAIN CONTAINING PROTEIN"/>
    <property type="match status" value="1"/>
</dbReference>
<dbReference type="InterPro" id="IPR039859">
    <property type="entry name" value="PFA4/ZDH16/20/ERF2-like"/>
</dbReference>
<evidence type="ECO:0000313" key="9">
    <source>
        <dbReference type="EMBL" id="PAA90393.1"/>
    </source>
</evidence>
<comment type="catalytic activity">
    <reaction evidence="7">
        <text>L-cysteinyl-[protein] + hexadecanoyl-CoA = S-hexadecanoyl-L-cysteinyl-[protein] + CoA</text>
        <dbReference type="Rhea" id="RHEA:36683"/>
        <dbReference type="Rhea" id="RHEA-COMP:10131"/>
        <dbReference type="Rhea" id="RHEA-COMP:11032"/>
        <dbReference type="ChEBI" id="CHEBI:29950"/>
        <dbReference type="ChEBI" id="CHEBI:57287"/>
        <dbReference type="ChEBI" id="CHEBI:57379"/>
        <dbReference type="ChEBI" id="CHEBI:74151"/>
        <dbReference type="EC" id="2.3.1.225"/>
    </reaction>
</comment>
<dbReference type="PANTHER" id="PTHR22883:SF452">
    <property type="entry name" value="PALMITOYLTRANSFERASE"/>
    <property type="match status" value="1"/>
</dbReference>
<comment type="caution">
    <text evidence="9">The sequence shown here is derived from an EMBL/GenBank/DDBJ whole genome shotgun (WGS) entry which is preliminary data.</text>
</comment>
<dbReference type="GO" id="GO:0006612">
    <property type="term" value="P:protein targeting to membrane"/>
    <property type="evidence" value="ECO:0007669"/>
    <property type="project" value="TreeGrafter"/>
</dbReference>
<protein>
    <recommendedName>
        <fullName evidence="7">Palmitoyltransferase</fullName>
        <ecNumber evidence="7">2.3.1.225</ecNumber>
    </recommendedName>
</protein>
<dbReference type="EC" id="2.3.1.225" evidence="7"/>
<dbReference type="STRING" id="282301.A0A267GWI7"/>
<dbReference type="Pfam" id="PF01529">
    <property type="entry name" value="DHHC"/>
    <property type="match status" value="1"/>
</dbReference>
<sequence>MERALSLNLLNAAGVVYFFGVTAACFFTADLLVLPRLSADGDLASPGCVRLLLYCVIAEVLANYFAVLRTSRRNSATSTVFARTPASTNGSSTVLGYSGLANAEFCLHCRAKRPPGAHHCPLCRVCVLGHDHHCFFTACCIGRCNRRHFLPLMLHVLLGSSLCVCLQYLYLARVFQPALSVNIWMYFYPITVVLYATGNADASVVAMVTLLFATLFGVLASFYFFFFQLLLVCRGQTPHEFAEVSAPAPKMSLGSCRRNCARVFGRCGLLQFLWPCPALPMPEDFARPAKTA</sequence>
<feature type="transmembrane region" description="Helical" evidence="7">
    <location>
        <begin position="49"/>
        <end position="68"/>
    </location>
</feature>
<organism evidence="9 10">
    <name type="scientific">Macrostomum lignano</name>
    <dbReference type="NCBI Taxonomy" id="282301"/>
    <lineage>
        <taxon>Eukaryota</taxon>
        <taxon>Metazoa</taxon>
        <taxon>Spiralia</taxon>
        <taxon>Lophotrochozoa</taxon>
        <taxon>Platyhelminthes</taxon>
        <taxon>Rhabditophora</taxon>
        <taxon>Macrostomorpha</taxon>
        <taxon>Macrostomida</taxon>
        <taxon>Macrostomidae</taxon>
        <taxon>Macrostomum</taxon>
    </lineage>
</organism>
<feature type="transmembrane region" description="Helical" evidence="7">
    <location>
        <begin position="152"/>
        <end position="171"/>
    </location>
</feature>
<evidence type="ECO:0000256" key="2">
    <source>
        <dbReference type="ARBA" id="ARBA00022679"/>
    </source>
</evidence>
<name>A0A267GWI7_9PLAT</name>
<keyword evidence="10" id="KW-1185">Reference proteome</keyword>
<keyword evidence="5 7" id="KW-0472">Membrane</keyword>
<dbReference type="GO" id="GO:0005783">
    <property type="term" value="C:endoplasmic reticulum"/>
    <property type="evidence" value="ECO:0007669"/>
    <property type="project" value="TreeGrafter"/>
</dbReference>
<keyword evidence="2 7" id="KW-0808">Transferase</keyword>
<comment type="domain">
    <text evidence="7">The DHHC domain is required for palmitoyltransferase activity.</text>
</comment>
<evidence type="ECO:0000259" key="8">
    <source>
        <dbReference type="Pfam" id="PF01529"/>
    </source>
</evidence>
<keyword evidence="6 7" id="KW-0012">Acyltransferase</keyword>
<evidence type="ECO:0000256" key="4">
    <source>
        <dbReference type="ARBA" id="ARBA00022989"/>
    </source>
</evidence>
<dbReference type="PROSITE" id="PS50216">
    <property type="entry name" value="DHHC"/>
    <property type="match status" value="1"/>
</dbReference>
<feature type="transmembrane region" description="Helical" evidence="7">
    <location>
        <begin position="204"/>
        <end position="226"/>
    </location>
</feature>
<evidence type="ECO:0000256" key="5">
    <source>
        <dbReference type="ARBA" id="ARBA00023136"/>
    </source>
</evidence>
<evidence type="ECO:0000256" key="3">
    <source>
        <dbReference type="ARBA" id="ARBA00022692"/>
    </source>
</evidence>
<dbReference type="InterPro" id="IPR001594">
    <property type="entry name" value="Palmitoyltrfase_DHHC"/>
</dbReference>
<evidence type="ECO:0000256" key="1">
    <source>
        <dbReference type="ARBA" id="ARBA00004141"/>
    </source>
</evidence>
<evidence type="ECO:0000313" key="10">
    <source>
        <dbReference type="Proteomes" id="UP000215902"/>
    </source>
</evidence>
<dbReference type="PROSITE" id="PS51257">
    <property type="entry name" value="PROKAR_LIPOPROTEIN"/>
    <property type="match status" value="1"/>
</dbReference>
<feature type="transmembrane region" description="Helical" evidence="7">
    <location>
        <begin position="7"/>
        <end position="29"/>
    </location>
</feature>
<dbReference type="GO" id="GO:0016020">
    <property type="term" value="C:membrane"/>
    <property type="evidence" value="ECO:0007669"/>
    <property type="project" value="UniProtKB-SubCell"/>
</dbReference>